<evidence type="ECO:0000313" key="1">
    <source>
        <dbReference type="EMBL" id="GAH46052.1"/>
    </source>
</evidence>
<sequence length="87" mass="9902">MQEVMKDGSTGKLIVEDALEDLLPHIRKSLEDPNVNFVKVFKGTKIEPSKGKRLLTFERRDTYGAEPNKGSPLDQLIERCEEEDEKA</sequence>
<protein>
    <submittedName>
        <fullName evidence="1">Uncharacterized protein</fullName>
    </submittedName>
</protein>
<accession>X1FM69</accession>
<organism evidence="1">
    <name type="scientific">marine sediment metagenome</name>
    <dbReference type="NCBI Taxonomy" id="412755"/>
    <lineage>
        <taxon>unclassified sequences</taxon>
        <taxon>metagenomes</taxon>
        <taxon>ecological metagenomes</taxon>
    </lineage>
</organism>
<reference evidence="1" key="1">
    <citation type="journal article" date="2014" name="Front. Microbiol.">
        <title>High frequency of phylogenetically diverse reductive dehalogenase-homologous genes in deep subseafloor sedimentary metagenomes.</title>
        <authorList>
            <person name="Kawai M."/>
            <person name="Futagami T."/>
            <person name="Toyoda A."/>
            <person name="Takaki Y."/>
            <person name="Nishi S."/>
            <person name="Hori S."/>
            <person name="Arai W."/>
            <person name="Tsubouchi T."/>
            <person name="Morono Y."/>
            <person name="Uchiyama I."/>
            <person name="Ito T."/>
            <person name="Fujiyama A."/>
            <person name="Inagaki F."/>
            <person name="Takami H."/>
        </authorList>
    </citation>
    <scope>NUCLEOTIDE SEQUENCE</scope>
    <source>
        <strain evidence="1">Expedition CK06-06</strain>
    </source>
</reference>
<comment type="caution">
    <text evidence="1">The sequence shown here is derived from an EMBL/GenBank/DDBJ whole genome shotgun (WGS) entry which is preliminary data.</text>
</comment>
<dbReference type="AlphaFoldDB" id="X1FM69"/>
<dbReference type="EMBL" id="BARU01006215">
    <property type="protein sequence ID" value="GAH46052.1"/>
    <property type="molecule type" value="Genomic_DNA"/>
</dbReference>
<name>X1FM69_9ZZZZ</name>
<feature type="non-terminal residue" evidence="1">
    <location>
        <position position="87"/>
    </location>
</feature>
<proteinExistence type="predicted"/>
<gene>
    <name evidence="1" type="ORF">S03H2_12202</name>
</gene>